<dbReference type="EMBL" id="JAJAGQ010000014">
    <property type="protein sequence ID" value="KAJ8544052.1"/>
    <property type="molecule type" value="Genomic_DNA"/>
</dbReference>
<evidence type="ECO:0000256" key="11">
    <source>
        <dbReference type="SAM" id="SignalP"/>
    </source>
</evidence>
<gene>
    <name evidence="12" type="ORF">K7X08_025670</name>
</gene>
<feature type="signal peptide" evidence="11">
    <location>
        <begin position="1"/>
        <end position="27"/>
    </location>
</feature>
<keyword evidence="8 10" id="KW-0443">Lipid metabolism</keyword>
<comment type="function">
    <text evidence="10">Regulates also the sphingolipid metabolism.</text>
</comment>
<dbReference type="GO" id="GO:0097036">
    <property type="term" value="P:regulation of plasma membrane sterol distribution"/>
    <property type="evidence" value="ECO:0007669"/>
    <property type="project" value="UniProtKB-UniRule"/>
</dbReference>
<dbReference type="GO" id="GO:0016125">
    <property type="term" value="P:sterol metabolic process"/>
    <property type="evidence" value="ECO:0007669"/>
    <property type="project" value="UniProtKB-UniRule"/>
</dbReference>
<dbReference type="AlphaFoldDB" id="A0A9Q1R7F2"/>
<dbReference type="GO" id="GO:0006665">
    <property type="term" value="P:sphingolipid metabolic process"/>
    <property type="evidence" value="ECO:0007669"/>
    <property type="project" value="UniProtKB-UniRule"/>
</dbReference>
<dbReference type="PANTHER" id="PTHR14467:SF0">
    <property type="entry name" value="PROTEIN ARV1"/>
    <property type="match status" value="1"/>
</dbReference>
<comment type="similarity">
    <text evidence="2 10">Belongs to the ARV1 family.</text>
</comment>
<evidence type="ECO:0000256" key="1">
    <source>
        <dbReference type="ARBA" id="ARBA00004477"/>
    </source>
</evidence>
<keyword evidence="4 10" id="KW-0812">Transmembrane</keyword>
<keyword evidence="5 10" id="KW-0256">Endoplasmic reticulum</keyword>
<keyword evidence="7 10" id="KW-0445">Lipid transport</keyword>
<name>A0A9Q1R7F2_9SOLA</name>
<keyword evidence="13" id="KW-1185">Reference proteome</keyword>
<evidence type="ECO:0000256" key="6">
    <source>
        <dbReference type="ARBA" id="ARBA00022989"/>
    </source>
</evidence>
<proteinExistence type="inferred from homology"/>
<feature type="transmembrane region" description="Helical" evidence="10">
    <location>
        <begin position="219"/>
        <end position="239"/>
    </location>
</feature>
<dbReference type="InterPro" id="IPR007290">
    <property type="entry name" value="Arv1"/>
</dbReference>
<comment type="function">
    <text evidence="10">Mediator of sterol homeostasis involved in sterol uptake, trafficking and distribution into membranes.</text>
</comment>
<dbReference type="Proteomes" id="UP001152561">
    <property type="component" value="Unassembled WGS sequence"/>
</dbReference>
<keyword evidence="11" id="KW-0732">Signal</keyword>
<dbReference type="GO" id="GO:0032541">
    <property type="term" value="C:cortical endoplasmic reticulum"/>
    <property type="evidence" value="ECO:0007669"/>
    <property type="project" value="TreeGrafter"/>
</dbReference>
<accession>A0A9Q1R7F2</accession>
<organism evidence="12 13">
    <name type="scientific">Anisodus acutangulus</name>
    <dbReference type="NCBI Taxonomy" id="402998"/>
    <lineage>
        <taxon>Eukaryota</taxon>
        <taxon>Viridiplantae</taxon>
        <taxon>Streptophyta</taxon>
        <taxon>Embryophyta</taxon>
        <taxon>Tracheophyta</taxon>
        <taxon>Spermatophyta</taxon>
        <taxon>Magnoliopsida</taxon>
        <taxon>eudicotyledons</taxon>
        <taxon>Gunneridae</taxon>
        <taxon>Pentapetalae</taxon>
        <taxon>asterids</taxon>
        <taxon>lamiids</taxon>
        <taxon>Solanales</taxon>
        <taxon>Solanaceae</taxon>
        <taxon>Solanoideae</taxon>
        <taxon>Hyoscyameae</taxon>
        <taxon>Anisodus</taxon>
    </lineage>
</organism>
<dbReference type="GO" id="GO:0005794">
    <property type="term" value="C:Golgi apparatus"/>
    <property type="evidence" value="ECO:0007669"/>
    <property type="project" value="TreeGrafter"/>
</dbReference>
<protein>
    <recommendedName>
        <fullName evidence="10">Protein ARV</fullName>
    </recommendedName>
</protein>
<keyword evidence="10" id="KW-0746">Sphingolipid metabolism</keyword>
<feature type="transmembrane region" description="Helical" evidence="10">
    <location>
        <begin position="245"/>
        <end position="265"/>
    </location>
</feature>
<keyword evidence="6 10" id="KW-1133">Transmembrane helix</keyword>
<dbReference type="GO" id="GO:0032366">
    <property type="term" value="P:intracellular sterol transport"/>
    <property type="evidence" value="ECO:0007669"/>
    <property type="project" value="UniProtKB-UniRule"/>
</dbReference>
<dbReference type="Pfam" id="PF04161">
    <property type="entry name" value="Arv1"/>
    <property type="match status" value="1"/>
</dbReference>
<evidence type="ECO:0000313" key="12">
    <source>
        <dbReference type="EMBL" id="KAJ8544052.1"/>
    </source>
</evidence>
<dbReference type="PANTHER" id="PTHR14467">
    <property type="entry name" value="ARV1"/>
    <property type="match status" value="1"/>
</dbReference>
<dbReference type="OrthoDB" id="2192830at2759"/>
<evidence type="ECO:0000256" key="8">
    <source>
        <dbReference type="ARBA" id="ARBA00023098"/>
    </source>
</evidence>
<comment type="subcellular location">
    <subcellularLocation>
        <location evidence="1 10">Endoplasmic reticulum membrane</location>
        <topology evidence="1 10">Multi-pass membrane protein</topology>
    </subcellularLocation>
</comment>
<keyword evidence="3 10" id="KW-0813">Transport</keyword>
<feature type="chain" id="PRO_5040391608" description="Protein ARV" evidence="11">
    <location>
        <begin position="28"/>
        <end position="299"/>
    </location>
</feature>
<evidence type="ECO:0000313" key="13">
    <source>
        <dbReference type="Proteomes" id="UP001152561"/>
    </source>
</evidence>
<reference evidence="13" key="1">
    <citation type="journal article" date="2023" name="Proc. Natl. Acad. Sci. U.S.A.">
        <title>Genomic and structural basis for evolution of tropane alkaloid biosynthesis.</title>
        <authorList>
            <person name="Wanga Y.-J."/>
            <person name="Taina T."/>
            <person name="Yua J.-Y."/>
            <person name="Lia J."/>
            <person name="Xua B."/>
            <person name="Chenc J."/>
            <person name="D'Auriad J.C."/>
            <person name="Huanga J.-P."/>
            <person name="Huanga S.-X."/>
        </authorList>
    </citation>
    <scope>NUCLEOTIDE SEQUENCE [LARGE SCALE GENOMIC DNA]</scope>
    <source>
        <strain evidence="13">cv. KIB-2019</strain>
    </source>
</reference>
<sequence>MKGFKFYFTPIYLLCLPFLACNLKILGVQIFTDHPSPLPIAGANHGNKLLRCKMEIRCGNGSEKEMSYRCVQCGFSVTTLYIQYSPGNIRLMKCGNCKAVADEYIECELMILVIDLILHKIRAYRHLFYNRFSRGTLDNEVLLWKLSLGFLILDAYQMLAVCTTQDERSLPASFASFLGLCGKVLMGVFFGNLMFLGIILFAARRFLNAKIRDSRCKHILLSILVSSYFKIFVIAMMVWEFPSSVVFIIKMFVVSSNALALLVITDDRMIRCIWICFAAHAMKFLVTQGLGAYRKLVLW</sequence>
<evidence type="ECO:0000256" key="10">
    <source>
        <dbReference type="RuleBase" id="RU368065"/>
    </source>
</evidence>
<comment type="caution">
    <text evidence="12">The sequence shown here is derived from an EMBL/GenBank/DDBJ whole genome shotgun (WGS) entry which is preliminary data.</text>
</comment>
<evidence type="ECO:0000256" key="2">
    <source>
        <dbReference type="ARBA" id="ARBA00009187"/>
    </source>
</evidence>
<keyword evidence="9 10" id="KW-0472">Membrane</keyword>
<feature type="transmembrane region" description="Helical" evidence="10">
    <location>
        <begin position="184"/>
        <end position="207"/>
    </location>
</feature>
<evidence type="ECO:0000256" key="4">
    <source>
        <dbReference type="ARBA" id="ARBA00022692"/>
    </source>
</evidence>
<evidence type="ECO:0000256" key="7">
    <source>
        <dbReference type="ARBA" id="ARBA00023055"/>
    </source>
</evidence>
<dbReference type="GO" id="GO:0005789">
    <property type="term" value="C:endoplasmic reticulum membrane"/>
    <property type="evidence" value="ECO:0007669"/>
    <property type="project" value="UniProtKB-SubCell"/>
</dbReference>
<evidence type="ECO:0000256" key="3">
    <source>
        <dbReference type="ARBA" id="ARBA00022448"/>
    </source>
</evidence>
<evidence type="ECO:0000256" key="9">
    <source>
        <dbReference type="ARBA" id="ARBA00023136"/>
    </source>
</evidence>
<evidence type="ECO:0000256" key="5">
    <source>
        <dbReference type="ARBA" id="ARBA00022824"/>
    </source>
</evidence>